<dbReference type="AlphaFoldDB" id="A0A916RSN8"/>
<keyword evidence="1" id="KW-0812">Transmembrane</keyword>
<dbReference type="InterPro" id="IPR045584">
    <property type="entry name" value="Pilin-like"/>
</dbReference>
<reference evidence="2" key="2">
    <citation type="submission" date="2020-09" db="EMBL/GenBank/DDBJ databases">
        <authorList>
            <person name="Sun Q."/>
            <person name="Zhou Y."/>
        </authorList>
    </citation>
    <scope>NUCLEOTIDE SEQUENCE</scope>
    <source>
        <strain evidence="2">CGMCC 1.15320</strain>
    </source>
</reference>
<comment type="caution">
    <text evidence="2">The sequence shown here is derived from an EMBL/GenBank/DDBJ whole genome shotgun (WGS) entry which is preliminary data.</text>
</comment>
<evidence type="ECO:0000256" key="1">
    <source>
        <dbReference type="SAM" id="Phobius"/>
    </source>
</evidence>
<keyword evidence="3" id="KW-1185">Reference proteome</keyword>
<dbReference type="InterPro" id="IPR012902">
    <property type="entry name" value="N_methyl_site"/>
</dbReference>
<gene>
    <name evidence="2" type="ORF">GCM10011385_22720</name>
</gene>
<dbReference type="SUPFAM" id="SSF54523">
    <property type="entry name" value="Pili subunits"/>
    <property type="match status" value="1"/>
</dbReference>
<accession>A0A916RSN8</accession>
<evidence type="ECO:0000313" key="2">
    <source>
        <dbReference type="EMBL" id="GGA68338.1"/>
    </source>
</evidence>
<protein>
    <recommendedName>
        <fullName evidence="4">General secretion pathway protein J</fullName>
    </recommendedName>
</protein>
<keyword evidence="1" id="KW-1133">Transmembrane helix</keyword>
<dbReference type="EMBL" id="BMIF01000006">
    <property type="protein sequence ID" value="GGA68338.1"/>
    <property type="molecule type" value="Genomic_DNA"/>
</dbReference>
<reference evidence="2" key="1">
    <citation type="journal article" date="2014" name="Int. J. Syst. Evol. Microbiol.">
        <title>Complete genome sequence of Corynebacterium casei LMG S-19264T (=DSM 44701T), isolated from a smear-ripened cheese.</title>
        <authorList>
            <consortium name="US DOE Joint Genome Institute (JGI-PGF)"/>
            <person name="Walter F."/>
            <person name="Albersmeier A."/>
            <person name="Kalinowski J."/>
            <person name="Ruckert C."/>
        </authorList>
    </citation>
    <scope>NUCLEOTIDE SEQUENCE</scope>
    <source>
        <strain evidence="2">CGMCC 1.15320</strain>
    </source>
</reference>
<proteinExistence type="predicted"/>
<dbReference type="Pfam" id="PF07963">
    <property type="entry name" value="N_methyl"/>
    <property type="match status" value="1"/>
</dbReference>
<feature type="transmembrane region" description="Helical" evidence="1">
    <location>
        <begin position="12"/>
        <end position="33"/>
    </location>
</feature>
<evidence type="ECO:0008006" key="4">
    <source>
        <dbReference type="Google" id="ProtNLM"/>
    </source>
</evidence>
<name>A0A916RSN8_9HYPH</name>
<dbReference type="Proteomes" id="UP000636264">
    <property type="component" value="Unassembled WGS sequence"/>
</dbReference>
<keyword evidence="1" id="KW-0472">Membrane</keyword>
<organism evidence="2 3">
    <name type="scientific">Nitratireductor aestuarii</name>
    <dbReference type="NCBI Taxonomy" id="1735103"/>
    <lineage>
        <taxon>Bacteria</taxon>
        <taxon>Pseudomonadati</taxon>
        <taxon>Pseudomonadota</taxon>
        <taxon>Alphaproteobacteria</taxon>
        <taxon>Hyphomicrobiales</taxon>
        <taxon>Phyllobacteriaceae</taxon>
        <taxon>Nitratireductor</taxon>
    </lineage>
</organism>
<sequence length="217" mass="23546">MTGRRSTQGGFTLIEALASLLLATILFGGLSMYTGTWVRHWQGMIDRGGREDTVAVILDRMVEDLESAQPIDPDPNSAIIAVRFDGSAESVTFVRPALGYQARAGLDDVTYSIGLAGSDRALIRARRDHLATSGGEELPLMRGDLKLSFSYAGPDGEFNPEWTSTTRLPSLVRIELSGSSPRPWEQSAIARLRVEMPAHCGAGEALARCLQRYGSSF</sequence>
<dbReference type="RefSeq" id="WP_188721177.1">
    <property type="nucleotide sequence ID" value="NZ_BMIF01000006.1"/>
</dbReference>
<evidence type="ECO:0000313" key="3">
    <source>
        <dbReference type="Proteomes" id="UP000636264"/>
    </source>
</evidence>